<comment type="caution">
    <text evidence="3">The sequence shown here is derived from an EMBL/GenBank/DDBJ whole genome shotgun (WGS) entry which is preliminary data.</text>
</comment>
<feature type="compositionally biased region" description="Polar residues" evidence="1">
    <location>
        <begin position="297"/>
        <end position="311"/>
    </location>
</feature>
<dbReference type="PANTHER" id="PTHR46995:SF6">
    <property type="entry name" value="POLLEN OLE E 1 ALLERGEN AND EXTENSIN FAMILY PROTEIN"/>
    <property type="match status" value="1"/>
</dbReference>
<keyword evidence="4" id="KW-1185">Reference proteome</keyword>
<dbReference type="EMBL" id="JAYWIO010000003">
    <property type="protein sequence ID" value="KAK7272814.1"/>
    <property type="molecule type" value="Genomic_DNA"/>
</dbReference>
<reference evidence="3 4" key="1">
    <citation type="submission" date="2024-01" db="EMBL/GenBank/DDBJ databases">
        <title>The genomes of 5 underutilized Papilionoideae crops provide insights into root nodulation and disease resistanc.</title>
        <authorList>
            <person name="Yuan L."/>
        </authorList>
    </citation>
    <scope>NUCLEOTIDE SEQUENCE [LARGE SCALE GENOMIC DNA]</scope>
    <source>
        <strain evidence="3">ZHUSHIDOU_FW_LH</strain>
        <tissue evidence="3">Leaf</tissue>
    </source>
</reference>
<keyword evidence="2" id="KW-1133">Transmembrane helix</keyword>
<feature type="transmembrane region" description="Helical" evidence="2">
    <location>
        <begin position="21"/>
        <end position="44"/>
    </location>
</feature>
<dbReference type="AlphaFoldDB" id="A0AAN9IC79"/>
<evidence type="ECO:0000256" key="1">
    <source>
        <dbReference type="SAM" id="MobiDB-lite"/>
    </source>
</evidence>
<organism evidence="3 4">
    <name type="scientific">Crotalaria pallida</name>
    <name type="common">Smooth rattlebox</name>
    <name type="synonym">Crotalaria striata</name>
    <dbReference type="NCBI Taxonomy" id="3830"/>
    <lineage>
        <taxon>Eukaryota</taxon>
        <taxon>Viridiplantae</taxon>
        <taxon>Streptophyta</taxon>
        <taxon>Embryophyta</taxon>
        <taxon>Tracheophyta</taxon>
        <taxon>Spermatophyta</taxon>
        <taxon>Magnoliopsida</taxon>
        <taxon>eudicotyledons</taxon>
        <taxon>Gunneridae</taxon>
        <taxon>Pentapetalae</taxon>
        <taxon>rosids</taxon>
        <taxon>fabids</taxon>
        <taxon>Fabales</taxon>
        <taxon>Fabaceae</taxon>
        <taxon>Papilionoideae</taxon>
        <taxon>50 kb inversion clade</taxon>
        <taxon>genistoids sensu lato</taxon>
        <taxon>core genistoids</taxon>
        <taxon>Crotalarieae</taxon>
        <taxon>Crotalaria</taxon>
    </lineage>
</organism>
<dbReference type="Pfam" id="PF01190">
    <property type="entry name" value="Pollen_Ole_e_1"/>
    <property type="match status" value="1"/>
</dbReference>
<proteinExistence type="predicted"/>
<keyword evidence="2" id="KW-0472">Membrane</keyword>
<dbReference type="PANTHER" id="PTHR46995">
    <property type="entry name" value="OS09G0508200 PROTEIN"/>
    <property type="match status" value="1"/>
</dbReference>
<name>A0AAN9IC79_CROPI</name>
<gene>
    <name evidence="3" type="ORF">RIF29_13854</name>
</gene>
<accession>A0AAN9IC79</accession>
<keyword evidence="2" id="KW-0812">Transmembrane</keyword>
<sequence>MIIIKGNSSRVCHKPRKFLHFIHFFFLFPSMDPIIFLLLILTSFCSYPLVLIAQSPTISKISVVGVVYCDTCSNNIFSKQSYFLPGVEVHIECKFRATTPKTSEQISFSVNRTTDQYGVYKLEIPSVDGINCVDGSAIVSLCQASLIGSSSSTSCNVPFLKSTTSEISVKSKQDNQCIYTLSALSYKPPQRNTTLCGTSTSSLDSSKFYFPYLPPYVFPWPPFPSIPFPPITPIPSSIPSLPFPFPPTPPYVFSPPPFNLGDPTTWVPYIPSISHPPPPPPPPAFNLGDPRSWIPHASSSPPNIPQNHNNP</sequence>
<evidence type="ECO:0000313" key="3">
    <source>
        <dbReference type="EMBL" id="KAK7272814.1"/>
    </source>
</evidence>
<feature type="region of interest" description="Disordered" evidence="1">
    <location>
        <begin position="278"/>
        <end position="311"/>
    </location>
</feature>
<protein>
    <submittedName>
        <fullName evidence="3">Uncharacterized protein</fullName>
    </submittedName>
</protein>
<evidence type="ECO:0000313" key="4">
    <source>
        <dbReference type="Proteomes" id="UP001372338"/>
    </source>
</evidence>
<dbReference type="Proteomes" id="UP001372338">
    <property type="component" value="Unassembled WGS sequence"/>
</dbReference>
<evidence type="ECO:0000256" key="2">
    <source>
        <dbReference type="SAM" id="Phobius"/>
    </source>
</evidence>